<proteinExistence type="predicted"/>
<protein>
    <submittedName>
        <fullName evidence="1">Uncharacterized protein</fullName>
    </submittedName>
</protein>
<keyword evidence="2" id="KW-1185">Reference proteome</keyword>
<dbReference type="AlphaFoldDB" id="A0A5Q2TUL7"/>
<accession>A0A5Q2TUL7</accession>
<dbReference type="EMBL" id="CP045915">
    <property type="protein sequence ID" value="QGH36478.1"/>
    <property type="molecule type" value="Genomic_DNA"/>
</dbReference>
<gene>
    <name evidence="1" type="ORF">GI584_21570</name>
</gene>
<reference evidence="1 2" key="1">
    <citation type="submission" date="2019-11" db="EMBL/GenBank/DDBJ databases">
        <title>Gracilibacillus salitolerans sp. nov., a moderate halophile isolated from a saline soil in northwest China.</title>
        <authorList>
            <person name="Gan L."/>
        </authorList>
    </citation>
    <scope>NUCLEOTIDE SEQUENCE [LARGE SCALE GENOMIC DNA]</scope>
    <source>
        <strain evidence="1 2">SCU50</strain>
    </source>
</reference>
<dbReference type="KEGG" id="grc:GI584_21570"/>
<dbReference type="RefSeq" id="WP_153792585.1">
    <property type="nucleotide sequence ID" value="NZ_CP045915.1"/>
</dbReference>
<name>A0A5Q2TUL7_9BACI</name>
<sequence length="72" mass="7954">MGYGISNIKYSSILLIQNAVAKVGLIGPETIGKLQQYLGATYGKVLSRLSRIVKELQRLINNGISREYTIPM</sequence>
<evidence type="ECO:0000313" key="1">
    <source>
        <dbReference type="EMBL" id="QGH36478.1"/>
    </source>
</evidence>
<dbReference type="Proteomes" id="UP000339690">
    <property type="component" value="Chromosome"/>
</dbReference>
<organism evidence="1 2">
    <name type="scientific">Gracilibacillus salitolerans</name>
    <dbReference type="NCBI Taxonomy" id="2663022"/>
    <lineage>
        <taxon>Bacteria</taxon>
        <taxon>Bacillati</taxon>
        <taxon>Bacillota</taxon>
        <taxon>Bacilli</taxon>
        <taxon>Bacillales</taxon>
        <taxon>Bacillaceae</taxon>
        <taxon>Gracilibacillus</taxon>
    </lineage>
</organism>
<evidence type="ECO:0000313" key="2">
    <source>
        <dbReference type="Proteomes" id="UP000339690"/>
    </source>
</evidence>